<feature type="compositionally biased region" description="Basic residues" evidence="1">
    <location>
        <begin position="120"/>
        <end position="130"/>
    </location>
</feature>
<evidence type="ECO:0000313" key="2">
    <source>
        <dbReference type="EMBL" id="KAG8082932.1"/>
    </source>
</evidence>
<feature type="region of interest" description="Disordered" evidence="1">
    <location>
        <begin position="53"/>
        <end position="147"/>
    </location>
</feature>
<sequence length="175" mass="19047">MNLPHPLAFDAALVSTAVADAELDRANAVPSSSSTPLPVPDVAFRNDAHPKTLDLRLSSPTLPPAPQPPPVETDRERSIRRSRSMRLYTLATALPDAEEEDEGEYDDAQGQGCVRAHSGQSRRRRSRRQYGHTPPQDKAGCFRQRRSSPSIPVGYPVRTVALLALVVFRGSGAAE</sequence>
<evidence type="ECO:0000313" key="3">
    <source>
        <dbReference type="Proteomes" id="UP000729402"/>
    </source>
</evidence>
<evidence type="ECO:0000256" key="1">
    <source>
        <dbReference type="SAM" id="MobiDB-lite"/>
    </source>
</evidence>
<protein>
    <submittedName>
        <fullName evidence="2">Uncharacterized protein</fullName>
    </submittedName>
</protein>
<feature type="compositionally biased region" description="Pro residues" evidence="1">
    <location>
        <begin position="61"/>
        <end position="71"/>
    </location>
</feature>
<organism evidence="2 3">
    <name type="scientific">Zizania palustris</name>
    <name type="common">Northern wild rice</name>
    <dbReference type="NCBI Taxonomy" id="103762"/>
    <lineage>
        <taxon>Eukaryota</taxon>
        <taxon>Viridiplantae</taxon>
        <taxon>Streptophyta</taxon>
        <taxon>Embryophyta</taxon>
        <taxon>Tracheophyta</taxon>
        <taxon>Spermatophyta</taxon>
        <taxon>Magnoliopsida</taxon>
        <taxon>Liliopsida</taxon>
        <taxon>Poales</taxon>
        <taxon>Poaceae</taxon>
        <taxon>BOP clade</taxon>
        <taxon>Oryzoideae</taxon>
        <taxon>Oryzeae</taxon>
        <taxon>Zizaniinae</taxon>
        <taxon>Zizania</taxon>
    </lineage>
</organism>
<comment type="caution">
    <text evidence="2">The sequence shown here is derived from an EMBL/GenBank/DDBJ whole genome shotgun (WGS) entry which is preliminary data.</text>
</comment>
<proteinExistence type="predicted"/>
<feature type="compositionally biased region" description="Acidic residues" evidence="1">
    <location>
        <begin position="96"/>
        <end position="107"/>
    </location>
</feature>
<feature type="compositionally biased region" description="Low complexity" evidence="1">
    <location>
        <begin position="29"/>
        <end position="42"/>
    </location>
</feature>
<gene>
    <name evidence="2" type="ORF">GUJ93_ZPchr0014g46595</name>
</gene>
<accession>A0A8J5T8K8</accession>
<reference evidence="2" key="1">
    <citation type="journal article" date="2021" name="bioRxiv">
        <title>Whole Genome Assembly and Annotation of Northern Wild Rice, Zizania palustris L., Supports a Whole Genome Duplication in the Zizania Genus.</title>
        <authorList>
            <person name="Haas M."/>
            <person name="Kono T."/>
            <person name="Macchietto M."/>
            <person name="Millas R."/>
            <person name="McGilp L."/>
            <person name="Shao M."/>
            <person name="Duquette J."/>
            <person name="Hirsch C.N."/>
            <person name="Kimball J."/>
        </authorList>
    </citation>
    <scope>NUCLEOTIDE SEQUENCE</scope>
    <source>
        <tissue evidence="2">Fresh leaf tissue</tissue>
    </source>
</reference>
<dbReference type="Proteomes" id="UP000729402">
    <property type="component" value="Unassembled WGS sequence"/>
</dbReference>
<dbReference type="EMBL" id="JAAALK010000086">
    <property type="protein sequence ID" value="KAG8082932.1"/>
    <property type="molecule type" value="Genomic_DNA"/>
</dbReference>
<feature type="region of interest" description="Disordered" evidence="1">
    <location>
        <begin position="26"/>
        <end position="45"/>
    </location>
</feature>
<dbReference type="AlphaFoldDB" id="A0A8J5T8K8"/>
<reference evidence="2" key="2">
    <citation type="submission" date="2021-02" db="EMBL/GenBank/DDBJ databases">
        <authorList>
            <person name="Kimball J.A."/>
            <person name="Haas M.W."/>
            <person name="Macchietto M."/>
            <person name="Kono T."/>
            <person name="Duquette J."/>
            <person name="Shao M."/>
        </authorList>
    </citation>
    <scope>NUCLEOTIDE SEQUENCE</scope>
    <source>
        <tissue evidence="2">Fresh leaf tissue</tissue>
    </source>
</reference>
<keyword evidence="3" id="KW-1185">Reference proteome</keyword>
<name>A0A8J5T8K8_ZIZPA</name>